<evidence type="ECO:0000313" key="9">
    <source>
        <dbReference type="EMBL" id="VDS05164.1"/>
    </source>
</evidence>
<accession>A0A447ICG8</accession>
<evidence type="ECO:0000256" key="2">
    <source>
        <dbReference type="ARBA" id="ARBA00022630"/>
    </source>
</evidence>
<keyword evidence="10" id="KW-1185">Reference proteome</keyword>
<dbReference type="PANTHER" id="PTHR22749:SF6">
    <property type="entry name" value="RIBOFLAVIN KINASE"/>
    <property type="match status" value="1"/>
</dbReference>
<dbReference type="RefSeq" id="WP_206437835.1">
    <property type="nucleotide sequence ID" value="NZ_JBHTMH010000001.1"/>
</dbReference>
<evidence type="ECO:0000256" key="5">
    <source>
        <dbReference type="ARBA" id="ARBA00022741"/>
    </source>
</evidence>
<keyword evidence="2" id="KW-0285">Flavoprotein</keyword>
<dbReference type="GO" id="GO:0005524">
    <property type="term" value="F:ATP binding"/>
    <property type="evidence" value="ECO:0007669"/>
    <property type="project" value="UniProtKB-KW"/>
</dbReference>
<gene>
    <name evidence="9" type="primary">ribF_1</name>
    <name evidence="9" type="ORF">DEVEQU_02305</name>
</gene>
<dbReference type="GO" id="GO:0008531">
    <property type="term" value="F:riboflavin kinase activity"/>
    <property type="evidence" value="ECO:0007669"/>
    <property type="project" value="UniProtKB-EC"/>
</dbReference>
<feature type="domain" description="Riboflavin kinase" evidence="8">
    <location>
        <begin position="9"/>
        <end position="135"/>
    </location>
</feature>
<dbReference type="Proteomes" id="UP000268844">
    <property type="component" value="Unassembled WGS sequence"/>
</dbReference>
<protein>
    <recommendedName>
        <fullName evidence="1">riboflavin kinase</fullName>
        <ecNumber evidence="1">2.7.1.26</ecNumber>
    </recommendedName>
</protein>
<evidence type="ECO:0000259" key="8">
    <source>
        <dbReference type="SMART" id="SM00904"/>
    </source>
</evidence>
<keyword evidence="4" id="KW-0808">Transferase</keyword>
<dbReference type="InterPro" id="IPR023468">
    <property type="entry name" value="Riboflavin_kinase"/>
</dbReference>
<name>A0A447ICG8_9HYPH</name>
<evidence type="ECO:0000313" key="10">
    <source>
        <dbReference type="Proteomes" id="UP000268844"/>
    </source>
</evidence>
<dbReference type="AlphaFoldDB" id="A0A447ICG8"/>
<dbReference type="GO" id="GO:0009398">
    <property type="term" value="P:FMN biosynthetic process"/>
    <property type="evidence" value="ECO:0007669"/>
    <property type="project" value="TreeGrafter"/>
</dbReference>
<dbReference type="Pfam" id="PF01687">
    <property type="entry name" value="Flavokinase"/>
    <property type="match status" value="1"/>
</dbReference>
<dbReference type="SMART" id="SM00904">
    <property type="entry name" value="Flavokinase"/>
    <property type="match status" value="1"/>
</dbReference>
<dbReference type="Gene3D" id="2.40.30.30">
    <property type="entry name" value="Riboflavin kinase-like"/>
    <property type="match status" value="1"/>
</dbReference>
<keyword evidence="5" id="KW-0547">Nucleotide-binding</keyword>
<proteinExistence type="predicted"/>
<evidence type="ECO:0000256" key="4">
    <source>
        <dbReference type="ARBA" id="ARBA00022679"/>
    </source>
</evidence>
<dbReference type="EC" id="2.7.1.26" evidence="1"/>
<evidence type="ECO:0000256" key="6">
    <source>
        <dbReference type="ARBA" id="ARBA00022840"/>
    </source>
</evidence>
<dbReference type="InterPro" id="IPR015865">
    <property type="entry name" value="Riboflavin_kinase_bac/euk"/>
</dbReference>
<evidence type="ECO:0000256" key="3">
    <source>
        <dbReference type="ARBA" id="ARBA00022643"/>
    </source>
</evidence>
<evidence type="ECO:0000256" key="7">
    <source>
        <dbReference type="ARBA" id="ARBA00047880"/>
    </source>
</evidence>
<sequence>MAFPAHPDCHSIRIDGVVVHGDKRGRVLGFPTANLAVDAVSAPLPADGVYCCQVDLGDSAGPHGATCSIGLNPTFGDVTSTRVEVFIHDFEGDLYGQRLTLRVLTCLREMRRFESVAALISQTEADVRRSRALLERVWR</sequence>
<keyword evidence="3" id="KW-0288">FMN</keyword>
<dbReference type="EMBL" id="UZWD01000028">
    <property type="protein sequence ID" value="VDS05164.1"/>
    <property type="molecule type" value="Genomic_DNA"/>
</dbReference>
<dbReference type="PANTHER" id="PTHR22749">
    <property type="entry name" value="RIBOFLAVIN KINASE/FMN ADENYLYLTRANSFERASE"/>
    <property type="match status" value="1"/>
</dbReference>
<reference evidence="9 10" key="1">
    <citation type="submission" date="2018-12" db="EMBL/GenBank/DDBJ databases">
        <authorList>
            <person name="Criscuolo A."/>
        </authorList>
    </citation>
    <scope>NUCLEOTIDE SEQUENCE [LARGE SCALE GENOMIC DNA]</scope>
    <source>
        <strain evidence="9">ACIP1116281</strain>
    </source>
</reference>
<comment type="catalytic activity">
    <reaction evidence="7">
        <text>riboflavin + ATP = FMN + ADP + H(+)</text>
        <dbReference type="Rhea" id="RHEA:14357"/>
        <dbReference type="ChEBI" id="CHEBI:15378"/>
        <dbReference type="ChEBI" id="CHEBI:30616"/>
        <dbReference type="ChEBI" id="CHEBI:57986"/>
        <dbReference type="ChEBI" id="CHEBI:58210"/>
        <dbReference type="ChEBI" id="CHEBI:456216"/>
        <dbReference type="EC" id="2.7.1.26"/>
    </reaction>
</comment>
<dbReference type="InterPro" id="IPR023465">
    <property type="entry name" value="Riboflavin_kinase_dom_sf"/>
</dbReference>
<evidence type="ECO:0000256" key="1">
    <source>
        <dbReference type="ARBA" id="ARBA00012105"/>
    </source>
</evidence>
<dbReference type="GO" id="GO:0009231">
    <property type="term" value="P:riboflavin biosynthetic process"/>
    <property type="evidence" value="ECO:0007669"/>
    <property type="project" value="InterPro"/>
</dbReference>
<organism evidence="9 10">
    <name type="scientific">Devosia equisanguinis</name>
    <dbReference type="NCBI Taxonomy" id="2490941"/>
    <lineage>
        <taxon>Bacteria</taxon>
        <taxon>Pseudomonadati</taxon>
        <taxon>Pseudomonadota</taxon>
        <taxon>Alphaproteobacteria</taxon>
        <taxon>Hyphomicrobiales</taxon>
        <taxon>Devosiaceae</taxon>
        <taxon>Devosia</taxon>
    </lineage>
</organism>
<dbReference type="SUPFAM" id="SSF82114">
    <property type="entry name" value="Riboflavin kinase-like"/>
    <property type="match status" value="1"/>
</dbReference>
<keyword evidence="6" id="KW-0067">ATP-binding</keyword>